<sequence length="302" mass="31753">MTTALAMVAALLLDAVLGEPRRFHPLVGFGRFAAALEARLHADARVAGVAAWCIAVLVPVALLCLLRAALPAAAVFFVDVLVAYLALGRRSLGEHARPVACALRGGDIDRARIAVGRMVSRDTQALDETRVAVAATESVLENGHDAVFGAMFWFAVLGAPGALLFRLANTLDAMWGYRTPRYERFGWAAARADDALGYLPARLTALTYAAVGHAARAMRCWRTQAPTWDSPNAGPVMTAGAGALGVRLGGAAPYHGRWEERPDLGEGDPPGAGTIVRALGLVDRGVVAWLVVMFLGGAAAHA</sequence>
<comment type="caution">
    <text evidence="10">The sequence shown here is derived from an EMBL/GenBank/DDBJ whole genome shotgun (WGS) entry which is preliminary data.</text>
</comment>
<feature type="transmembrane region" description="Helical" evidence="9">
    <location>
        <begin position="146"/>
        <end position="168"/>
    </location>
</feature>
<evidence type="ECO:0000256" key="2">
    <source>
        <dbReference type="ARBA" id="ARBA00004953"/>
    </source>
</evidence>
<dbReference type="AlphaFoldDB" id="A0A7X5QXU9"/>
<keyword evidence="5 9" id="KW-0169">Cobalamin biosynthesis</keyword>
<dbReference type="UniPathway" id="UPA00148"/>
<gene>
    <name evidence="9" type="primary">cobD</name>
    <name evidence="10" type="ORF">HBF32_18125</name>
</gene>
<keyword evidence="4 9" id="KW-1003">Cell membrane</keyword>
<evidence type="ECO:0000313" key="10">
    <source>
        <dbReference type="EMBL" id="NID17396.1"/>
    </source>
</evidence>
<dbReference type="PANTHER" id="PTHR34308">
    <property type="entry name" value="COBALAMIN BIOSYNTHESIS PROTEIN CBIB"/>
    <property type="match status" value="1"/>
</dbReference>
<dbReference type="EMBL" id="JAAQTL010000003">
    <property type="protein sequence ID" value="NID17396.1"/>
    <property type="molecule type" value="Genomic_DNA"/>
</dbReference>
<dbReference type="NCBIfam" id="TIGR00380">
    <property type="entry name" value="cobal_cbiB"/>
    <property type="match status" value="1"/>
</dbReference>
<feature type="transmembrane region" description="Helical" evidence="9">
    <location>
        <begin position="42"/>
        <end position="62"/>
    </location>
</feature>
<keyword evidence="7 9" id="KW-1133">Transmembrane helix</keyword>
<keyword evidence="6 9" id="KW-0812">Transmembrane</keyword>
<comment type="subcellular location">
    <subcellularLocation>
        <location evidence="1 9">Cell membrane</location>
        <topology evidence="1 9">Multi-pass membrane protein</topology>
    </subcellularLocation>
</comment>
<dbReference type="GO" id="GO:0005886">
    <property type="term" value="C:plasma membrane"/>
    <property type="evidence" value="ECO:0007669"/>
    <property type="project" value="UniProtKB-SubCell"/>
</dbReference>
<dbReference type="PANTHER" id="PTHR34308:SF1">
    <property type="entry name" value="COBALAMIN BIOSYNTHESIS PROTEIN CBIB"/>
    <property type="match status" value="1"/>
</dbReference>
<comment type="similarity">
    <text evidence="3 9">Belongs to the CobD/CbiB family.</text>
</comment>
<comment type="caution">
    <text evidence="9">Lacks conserved residue(s) required for the propagation of feature annotation.</text>
</comment>
<dbReference type="GO" id="GO:0048472">
    <property type="term" value="F:threonine-phosphate decarboxylase activity"/>
    <property type="evidence" value="ECO:0007669"/>
    <property type="project" value="InterPro"/>
</dbReference>
<name>A0A7X5QXU9_9GAMM</name>
<evidence type="ECO:0000256" key="4">
    <source>
        <dbReference type="ARBA" id="ARBA00022475"/>
    </source>
</evidence>
<keyword evidence="11" id="KW-1185">Reference proteome</keyword>
<proteinExistence type="inferred from homology"/>
<evidence type="ECO:0000313" key="11">
    <source>
        <dbReference type="Proteomes" id="UP000518878"/>
    </source>
</evidence>
<protein>
    <recommendedName>
        <fullName evidence="9">Cobalamin biosynthesis protein CobD</fullName>
    </recommendedName>
</protein>
<evidence type="ECO:0000256" key="5">
    <source>
        <dbReference type="ARBA" id="ARBA00022573"/>
    </source>
</evidence>
<dbReference type="Pfam" id="PF03186">
    <property type="entry name" value="CobD_Cbib"/>
    <property type="match status" value="1"/>
</dbReference>
<evidence type="ECO:0000256" key="8">
    <source>
        <dbReference type="ARBA" id="ARBA00023136"/>
    </source>
</evidence>
<comment type="pathway">
    <text evidence="2 9">Cofactor biosynthesis; adenosylcobalamin biosynthesis.</text>
</comment>
<dbReference type="Proteomes" id="UP000518878">
    <property type="component" value="Unassembled WGS sequence"/>
</dbReference>
<dbReference type="HAMAP" id="MF_00024">
    <property type="entry name" value="CobD_CbiB"/>
    <property type="match status" value="1"/>
</dbReference>
<dbReference type="RefSeq" id="WP_166701206.1">
    <property type="nucleotide sequence ID" value="NZ_JAAQTL010000003.1"/>
</dbReference>
<evidence type="ECO:0000256" key="7">
    <source>
        <dbReference type="ARBA" id="ARBA00022989"/>
    </source>
</evidence>
<dbReference type="GO" id="GO:0015420">
    <property type="term" value="F:ABC-type vitamin B12 transporter activity"/>
    <property type="evidence" value="ECO:0007669"/>
    <property type="project" value="UniProtKB-UniRule"/>
</dbReference>
<comment type="function">
    <text evidence="9">Converts cobyric acid to cobinamide by the addition of aminopropanol on the F carboxylic group.</text>
</comment>
<organism evidence="10 11">
    <name type="scientific">Luteibacter yeojuensis</name>
    <dbReference type="NCBI Taxonomy" id="345309"/>
    <lineage>
        <taxon>Bacteria</taxon>
        <taxon>Pseudomonadati</taxon>
        <taxon>Pseudomonadota</taxon>
        <taxon>Gammaproteobacteria</taxon>
        <taxon>Lysobacterales</taxon>
        <taxon>Rhodanobacteraceae</taxon>
        <taxon>Luteibacter</taxon>
    </lineage>
</organism>
<dbReference type="GO" id="GO:0009236">
    <property type="term" value="P:cobalamin biosynthetic process"/>
    <property type="evidence" value="ECO:0007669"/>
    <property type="project" value="UniProtKB-UniRule"/>
</dbReference>
<keyword evidence="8 9" id="KW-0472">Membrane</keyword>
<evidence type="ECO:0000256" key="3">
    <source>
        <dbReference type="ARBA" id="ARBA00006263"/>
    </source>
</evidence>
<evidence type="ECO:0000256" key="1">
    <source>
        <dbReference type="ARBA" id="ARBA00004651"/>
    </source>
</evidence>
<reference evidence="10 11" key="1">
    <citation type="journal article" date="2006" name="Int. J. Syst. Evol. Microbiol.">
        <title>Dyella yeojuensis sp. nov., isolated from greenhouse soil in Korea.</title>
        <authorList>
            <person name="Kim B.Y."/>
            <person name="Weon H.Y."/>
            <person name="Lee K.H."/>
            <person name="Seok S.J."/>
            <person name="Kwon S.W."/>
            <person name="Go S.J."/>
            <person name="Stackebrandt E."/>
        </authorList>
    </citation>
    <scope>NUCLEOTIDE SEQUENCE [LARGE SCALE GENOMIC DNA]</scope>
    <source>
        <strain evidence="10 11">DSM 17673</strain>
    </source>
</reference>
<accession>A0A7X5QXU9</accession>
<evidence type="ECO:0000256" key="6">
    <source>
        <dbReference type="ARBA" id="ARBA00022692"/>
    </source>
</evidence>
<dbReference type="InterPro" id="IPR004485">
    <property type="entry name" value="Cobalamin_biosynth_CobD/CbiB"/>
</dbReference>
<evidence type="ECO:0000256" key="9">
    <source>
        <dbReference type="HAMAP-Rule" id="MF_00024"/>
    </source>
</evidence>